<evidence type="ECO:0000256" key="2">
    <source>
        <dbReference type="ARBA" id="ARBA00022448"/>
    </source>
</evidence>
<comment type="subcellular location">
    <subcellularLocation>
        <location evidence="1">Cell membrane</location>
        <topology evidence="1">Multi-pass membrane protein</topology>
    </subcellularLocation>
</comment>
<feature type="compositionally biased region" description="Low complexity" evidence="6">
    <location>
        <begin position="606"/>
        <end position="615"/>
    </location>
</feature>
<evidence type="ECO:0000259" key="8">
    <source>
        <dbReference type="PROSITE" id="PS50850"/>
    </source>
</evidence>
<keyword evidence="10" id="KW-1185">Reference proteome</keyword>
<keyword evidence="5 7" id="KW-0472">Membrane</keyword>
<feature type="transmembrane region" description="Helical" evidence="7">
    <location>
        <begin position="460"/>
        <end position="478"/>
    </location>
</feature>
<evidence type="ECO:0000256" key="4">
    <source>
        <dbReference type="ARBA" id="ARBA00022989"/>
    </source>
</evidence>
<feature type="transmembrane region" description="Helical" evidence="7">
    <location>
        <begin position="274"/>
        <end position="293"/>
    </location>
</feature>
<dbReference type="PANTHER" id="PTHR42718:SF9">
    <property type="entry name" value="MAJOR FACILITATOR SUPERFAMILY MULTIDRUG TRANSPORTER MFSC"/>
    <property type="match status" value="1"/>
</dbReference>
<feature type="transmembrane region" description="Helical" evidence="7">
    <location>
        <begin position="143"/>
        <end position="165"/>
    </location>
</feature>
<protein>
    <submittedName>
        <fullName evidence="9">Major facilitator superfamily protein</fullName>
    </submittedName>
</protein>
<feature type="transmembrane region" description="Helical" evidence="7">
    <location>
        <begin position="354"/>
        <end position="373"/>
    </location>
</feature>
<accession>A0A1C3PAF5</accession>
<evidence type="ECO:0000256" key="1">
    <source>
        <dbReference type="ARBA" id="ARBA00004651"/>
    </source>
</evidence>
<dbReference type="GO" id="GO:0005886">
    <property type="term" value="C:plasma membrane"/>
    <property type="evidence" value="ECO:0007669"/>
    <property type="project" value="UniProtKB-SubCell"/>
</dbReference>
<feature type="transmembrane region" description="Helical" evidence="7">
    <location>
        <begin position="314"/>
        <end position="342"/>
    </location>
</feature>
<evidence type="ECO:0000313" key="10">
    <source>
        <dbReference type="Proteomes" id="UP000199013"/>
    </source>
</evidence>
<organism evidence="9 10">
    <name type="scientific">Candidatus Protofrankia californiensis</name>
    <dbReference type="NCBI Taxonomy" id="1839754"/>
    <lineage>
        <taxon>Bacteria</taxon>
        <taxon>Bacillati</taxon>
        <taxon>Actinomycetota</taxon>
        <taxon>Actinomycetes</taxon>
        <taxon>Frankiales</taxon>
        <taxon>Frankiaceae</taxon>
        <taxon>Protofrankia</taxon>
    </lineage>
</organism>
<dbReference type="PROSITE" id="PS50850">
    <property type="entry name" value="MFS"/>
    <property type="match status" value="1"/>
</dbReference>
<gene>
    <name evidence="9" type="ORF">FDG2_5053</name>
</gene>
<evidence type="ECO:0000256" key="6">
    <source>
        <dbReference type="SAM" id="MobiDB-lite"/>
    </source>
</evidence>
<dbReference type="InterPro" id="IPR011701">
    <property type="entry name" value="MFS"/>
</dbReference>
<feature type="transmembrane region" description="Helical" evidence="7">
    <location>
        <begin position="410"/>
        <end position="429"/>
    </location>
</feature>
<reference evidence="10" key="1">
    <citation type="submission" date="2016-02" db="EMBL/GenBank/DDBJ databases">
        <authorList>
            <person name="Wibberg D."/>
        </authorList>
    </citation>
    <scope>NUCLEOTIDE SEQUENCE [LARGE SCALE GENOMIC DNA]</scope>
</reference>
<feature type="transmembrane region" description="Helical" evidence="7">
    <location>
        <begin position="385"/>
        <end position="404"/>
    </location>
</feature>
<feature type="transmembrane region" description="Helical" evidence="7">
    <location>
        <begin position="244"/>
        <end position="262"/>
    </location>
</feature>
<feature type="transmembrane region" description="Helical" evidence="7">
    <location>
        <begin position="177"/>
        <end position="200"/>
    </location>
</feature>
<feature type="compositionally biased region" description="Basic and acidic residues" evidence="6">
    <location>
        <begin position="616"/>
        <end position="626"/>
    </location>
</feature>
<keyword evidence="3 7" id="KW-0812">Transmembrane</keyword>
<dbReference type="Gene3D" id="1.20.1250.20">
    <property type="entry name" value="MFS general substrate transporter like domains"/>
    <property type="match status" value="2"/>
</dbReference>
<evidence type="ECO:0000256" key="5">
    <source>
        <dbReference type="ARBA" id="ARBA00023136"/>
    </source>
</evidence>
<dbReference type="InterPro" id="IPR036259">
    <property type="entry name" value="MFS_trans_sf"/>
</dbReference>
<dbReference type="PANTHER" id="PTHR42718">
    <property type="entry name" value="MAJOR FACILITATOR SUPERFAMILY MULTIDRUG TRANSPORTER MFSC"/>
    <property type="match status" value="1"/>
</dbReference>
<evidence type="ECO:0000313" key="9">
    <source>
        <dbReference type="EMBL" id="SBW26815.1"/>
    </source>
</evidence>
<name>A0A1C3PAF5_9ACTN</name>
<feature type="domain" description="Major facilitator superfamily (MFS) profile" evidence="8">
    <location>
        <begin position="42"/>
        <end position="583"/>
    </location>
</feature>
<feature type="transmembrane region" description="Helical" evidence="7">
    <location>
        <begin position="40"/>
        <end position="63"/>
    </location>
</feature>
<feature type="transmembrane region" description="Helical" evidence="7">
    <location>
        <begin position="83"/>
        <end position="102"/>
    </location>
</feature>
<proteinExistence type="predicted"/>
<keyword evidence="4 7" id="KW-1133">Transmembrane helix</keyword>
<dbReference type="SUPFAM" id="SSF103473">
    <property type="entry name" value="MFS general substrate transporter"/>
    <property type="match status" value="2"/>
</dbReference>
<dbReference type="CDD" id="cd17321">
    <property type="entry name" value="MFS_MMR_MDR_like"/>
    <property type="match status" value="1"/>
</dbReference>
<evidence type="ECO:0000256" key="7">
    <source>
        <dbReference type="SAM" id="Phobius"/>
    </source>
</evidence>
<dbReference type="InterPro" id="IPR020846">
    <property type="entry name" value="MFS_dom"/>
</dbReference>
<sequence length="626" mass="65847">MPAIGPQRDGEQMAGGRTTGMDGRHKDGYKDRRKDDRYKWVALANTTAAVFMSALDGSIVLIALPSIFRGIHLDPLALGNVNYLLWMIMGYGLVQAVLVVALGRLGDMFGRVRIYNAGFVVFTIASVLLSFDPFEGGHGALWLIGWRMLQAVGGSMLMANSAAILTDAFPTDQRGFALGINQVAYLAGQFVGLVAGGVLASLDWRAVFWVNVPVGVFGTLWAYRKLRDTGPRGGGGRVDWWGNITFAVGLGAILIAVTQGIQPYRDHTMGWTNPAVFGLLAGGVLLLAAFVVIERRISEPLFELSLFRIRAFTAGSAAGLAVSVARGGLQFMLIIWLQGIWLPLHGFDYSDTPFWAGIYLVPLTVGVLVAGPASGFLSDRFGARGLATAGMLVFGSSFVGLMLLPVDFPYWAFGLLIAANGIGGGMFAAPNSSSIMGSVPASQRGVASGMRSTFQNAGTTLSIGVFFSLMIVGLASSLPDALTSGLRQQGVPSDTAHQVASLPPVSSLFAAVLGVNPIGHLLESNNALSSLSPAHQQTLTGREFFPNLISEPFHHGLVVVFAVAAALALLAAVASLLRGSRYVHPVAPGQLPLPSTEPSPMDGALSVSTTSTPSTPKDRGSGEDSS</sequence>
<feature type="region of interest" description="Disordered" evidence="6">
    <location>
        <begin position="1"/>
        <end position="30"/>
    </location>
</feature>
<dbReference type="Pfam" id="PF07690">
    <property type="entry name" value="MFS_1"/>
    <property type="match status" value="1"/>
</dbReference>
<dbReference type="AlphaFoldDB" id="A0A1C3PAF5"/>
<keyword evidence="2" id="KW-0813">Transport</keyword>
<dbReference type="EMBL" id="FLUV01002130">
    <property type="protein sequence ID" value="SBW26815.1"/>
    <property type="molecule type" value="Genomic_DNA"/>
</dbReference>
<feature type="transmembrane region" description="Helical" evidence="7">
    <location>
        <begin position="114"/>
        <end position="131"/>
    </location>
</feature>
<feature type="region of interest" description="Disordered" evidence="6">
    <location>
        <begin position="592"/>
        <end position="626"/>
    </location>
</feature>
<feature type="transmembrane region" description="Helical" evidence="7">
    <location>
        <begin position="553"/>
        <end position="577"/>
    </location>
</feature>
<dbReference type="Proteomes" id="UP000199013">
    <property type="component" value="Unassembled WGS sequence"/>
</dbReference>
<feature type="transmembrane region" description="Helical" evidence="7">
    <location>
        <begin position="206"/>
        <end position="223"/>
    </location>
</feature>
<dbReference type="GO" id="GO:0022857">
    <property type="term" value="F:transmembrane transporter activity"/>
    <property type="evidence" value="ECO:0007669"/>
    <property type="project" value="InterPro"/>
</dbReference>
<evidence type="ECO:0000256" key="3">
    <source>
        <dbReference type="ARBA" id="ARBA00022692"/>
    </source>
</evidence>